<accession>A0A8J5H7S7</accession>
<organism evidence="1 2">
    <name type="scientific">Zingiber officinale</name>
    <name type="common">Ginger</name>
    <name type="synonym">Amomum zingiber</name>
    <dbReference type="NCBI Taxonomy" id="94328"/>
    <lineage>
        <taxon>Eukaryota</taxon>
        <taxon>Viridiplantae</taxon>
        <taxon>Streptophyta</taxon>
        <taxon>Embryophyta</taxon>
        <taxon>Tracheophyta</taxon>
        <taxon>Spermatophyta</taxon>
        <taxon>Magnoliopsida</taxon>
        <taxon>Liliopsida</taxon>
        <taxon>Zingiberales</taxon>
        <taxon>Zingiberaceae</taxon>
        <taxon>Zingiber</taxon>
    </lineage>
</organism>
<proteinExistence type="predicted"/>
<evidence type="ECO:0000313" key="1">
    <source>
        <dbReference type="EMBL" id="KAG6516641.1"/>
    </source>
</evidence>
<evidence type="ECO:0000313" key="2">
    <source>
        <dbReference type="Proteomes" id="UP000734854"/>
    </source>
</evidence>
<reference evidence="1 2" key="1">
    <citation type="submission" date="2020-08" db="EMBL/GenBank/DDBJ databases">
        <title>Plant Genome Project.</title>
        <authorList>
            <person name="Zhang R.-G."/>
        </authorList>
    </citation>
    <scope>NUCLEOTIDE SEQUENCE [LARGE SCALE GENOMIC DNA]</scope>
    <source>
        <tissue evidence="1">Rhizome</tissue>
    </source>
</reference>
<sequence>MVHAPMREDQLRQRTSFCGAGACKLRWIAAAPKAQKRGRSHALSRHSTAAPADYGSGLIRNALPLLQLPEQEDEFLEEEEVGR</sequence>
<dbReference type="Proteomes" id="UP000734854">
    <property type="component" value="Unassembled WGS sequence"/>
</dbReference>
<comment type="caution">
    <text evidence="1">The sequence shown here is derived from an EMBL/GenBank/DDBJ whole genome shotgun (WGS) entry which is preliminary data.</text>
</comment>
<name>A0A8J5H7S7_ZINOF</name>
<gene>
    <name evidence="1" type="ORF">ZIOFF_027110</name>
</gene>
<keyword evidence="2" id="KW-1185">Reference proteome</keyword>
<dbReference type="EMBL" id="JACMSC010000007">
    <property type="protein sequence ID" value="KAG6516641.1"/>
    <property type="molecule type" value="Genomic_DNA"/>
</dbReference>
<dbReference type="AlphaFoldDB" id="A0A8J5H7S7"/>
<protein>
    <submittedName>
        <fullName evidence="1">Uncharacterized protein</fullName>
    </submittedName>
</protein>